<dbReference type="InterPro" id="IPR000014">
    <property type="entry name" value="PAS"/>
</dbReference>
<dbReference type="SUPFAM" id="SSF55785">
    <property type="entry name" value="PYP-like sensor domain (PAS domain)"/>
    <property type="match status" value="3"/>
</dbReference>
<dbReference type="Pfam" id="PF00563">
    <property type="entry name" value="EAL"/>
    <property type="match status" value="1"/>
</dbReference>
<dbReference type="SMART" id="SM00091">
    <property type="entry name" value="PAS"/>
    <property type="match status" value="3"/>
</dbReference>
<dbReference type="FunFam" id="3.30.70.270:FF:000001">
    <property type="entry name" value="Diguanylate cyclase domain protein"/>
    <property type="match status" value="1"/>
</dbReference>
<accession>N6Z805</accession>
<feature type="domain" description="PAC" evidence="3">
    <location>
        <begin position="731"/>
        <end position="783"/>
    </location>
</feature>
<dbReference type="Gene3D" id="3.30.450.20">
    <property type="entry name" value="PAS domain"/>
    <property type="match status" value="4"/>
</dbReference>
<keyword evidence="8" id="KW-1185">Reference proteome</keyword>
<dbReference type="Gene3D" id="3.20.20.450">
    <property type="entry name" value="EAL domain"/>
    <property type="match status" value="1"/>
</dbReference>
<dbReference type="GO" id="GO:0006355">
    <property type="term" value="P:regulation of DNA-templated transcription"/>
    <property type="evidence" value="ECO:0007669"/>
    <property type="project" value="InterPro"/>
</dbReference>
<dbReference type="PROSITE" id="PS50885">
    <property type="entry name" value="HAMP"/>
    <property type="match status" value="1"/>
</dbReference>
<dbReference type="InterPro" id="IPR003660">
    <property type="entry name" value="HAMP_dom"/>
</dbReference>
<dbReference type="GO" id="GO:0071732">
    <property type="term" value="P:cellular response to nitric oxide"/>
    <property type="evidence" value="ECO:0007669"/>
    <property type="project" value="UniProtKB-ARBA"/>
</dbReference>
<feature type="domain" description="EAL" evidence="4">
    <location>
        <begin position="957"/>
        <end position="1211"/>
    </location>
</feature>
<evidence type="ECO:0000259" key="6">
    <source>
        <dbReference type="PROSITE" id="PS50887"/>
    </source>
</evidence>
<name>N6Z805_THAL4</name>
<proteinExistence type="predicted"/>
<dbReference type="InterPro" id="IPR035919">
    <property type="entry name" value="EAL_sf"/>
</dbReference>
<dbReference type="SUPFAM" id="SSF55073">
    <property type="entry name" value="Nucleotide cyclase"/>
    <property type="match status" value="1"/>
</dbReference>
<dbReference type="GO" id="GO:0007165">
    <property type="term" value="P:signal transduction"/>
    <property type="evidence" value="ECO:0007669"/>
    <property type="project" value="InterPro"/>
</dbReference>
<dbReference type="InterPro" id="IPR013656">
    <property type="entry name" value="PAS_4"/>
</dbReference>
<dbReference type="STRING" id="1123367.GCA_000621305_02369"/>
<dbReference type="NCBIfam" id="TIGR00254">
    <property type="entry name" value="GGDEF"/>
    <property type="match status" value="1"/>
</dbReference>
<feature type="domain" description="PAC" evidence="3">
    <location>
        <begin position="605"/>
        <end position="655"/>
    </location>
</feature>
<feature type="domain" description="GGDEF" evidence="6">
    <location>
        <begin position="815"/>
        <end position="948"/>
    </location>
</feature>
<protein>
    <submittedName>
        <fullName evidence="7">Cyclic di-GMP signal transduction protein</fullName>
    </submittedName>
</protein>
<evidence type="ECO:0000313" key="8">
    <source>
        <dbReference type="Proteomes" id="UP000013232"/>
    </source>
</evidence>
<dbReference type="SMART" id="SM00052">
    <property type="entry name" value="EAL"/>
    <property type="match status" value="1"/>
</dbReference>
<dbReference type="CDD" id="cd01949">
    <property type="entry name" value="GGDEF"/>
    <property type="match status" value="1"/>
</dbReference>
<evidence type="ECO:0000259" key="4">
    <source>
        <dbReference type="PROSITE" id="PS50883"/>
    </source>
</evidence>
<evidence type="ECO:0000259" key="5">
    <source>
        <dbReference type="PROSITE" id="PS50885"/>
    </source>
</evidence>
<dbReference type="FunFam" id="3.20.20.450:FF:000001">
    <property type="entry name" value="Cyclic di-GMP phosphodiesterase yahA"/>
    <property type="match status" value="1"/>
</dbReference>
<dbReference type="InterPro" id="IPR001633">
    <property type="entry name" value="EAL_dom"/>
</dbReference>
<dbReference type="GO" id="GO:0016020">
    <property type="term" value="C:membrane"/>
    <property type="evidence" value="ECO:0007669"/>
    <property type="project" value="InterPro"/>
</dbReference>
<dbReference type="SUPFAM" id="SSF141868">
    <property type="entry name" value="EAL domain-like"/>
    <property type="match status" value="1"/>
</dbReference>
<dbReference type="InterPro" id="IPR000160">
    <property type="entry name" value="GGDEF_dom"/>
</dbReference>
<evidence type="ECO:0000259" key="3">
    <source>
        <dbReference type="PROSITE" id="PS50113"/>
    </source>
</evidence>
<comment type="caution">
    <text evidence="7">The sequence shown here is derived from an EMBL/GenBank/DDBJ whole genome shotgun (WGS) entry which is preliminary data.</text>
</comment>
<dbReference type="NCBIfam" id="TIGR00229">
    <property type="entry name" value="sensory_box"/>
    <property type="match status" value="3"/>
</dbReference>
<evidence type="ECO:0000256" key="1">
    <source>
        <dbReference type="ARBA" id="ARBA00051114"/>
    </source>
</evidence>
<dbReference type="eggNOG" id="COG5000">
    <property type="taxonomic scope" value="Bacteria"/>
</dbReference>
<dbReference type="InterPro" id="IPR013655">
    <property type="entry name" value="PAS_fold_3"/>
</dbReference>
<dbReference type="InterPro" id="IPR001610">
    <property type="entry name" value="PAC"/>
</dbReference>
<dbReference type="PROSITE" id="PS50887">
    <property type="entry name" value="GGDEF"/>
    <property type="match status" value="1"/>
</dbReference>
<dbReference type="CDD" id="cd00130">
    <property type="entry name" value="PAS"/>
    <property type="match status" value="3"/>
</dbReference>
<dbReference type="EMBL" id="AMXE01000002">
    <property type="protein sequence ID" value="ENO90443.1"/>
    <property type="molecule type" value="Genomic_DNA"/>
</dbReference>
<dbReference type="InterPro" id="IPR052155">
    <property type="entry name" value="Biofilm_reg_signaling"/>
</dbReference>
<organism evidence="7 8">
    <name type="scientific">Thauera linaloolentis (strain DSM 12138 / JCM 21573 / CCUG 41526 / CIP 105981 / IAM 15112 / NBRC 102519 / 47Lol)</name>
    <dbReference type="NCBI Taxonomy" id="1123367"/>
    <lineage>
        <taxon>Bacteria</taxon>
        <taxon>Pseudomonadati</taxon>
        <taxon>Pseudomonadota</taxon>
        <taxon>Betaproteobacteria</taxon>
        <taxon>Rhodocyclales</taxon>
        <taxon>Zoogloeaceae</taxon>
        <taxon>Thauera</taxon>
    </lineage>
</organism>
<dbReference type="PROSITE" id="PS50112">
    <property type="entry name" value="PAS"/>
    <property type="match status" value="3"/>
</dbReference>
<dbReference type="CDD" id="cd01948">
    <property type="entry name" value="EAL"/>
    <property type="match status" value="1"/>
</dbReference>
<comment type="catalytic activity">
    <reaction evidence="1">
        <text>3',3'-c-di-GMP + H2O = 5'-phosphoguanylyl(3'-&gt;5')guanosine + H(+)</text>
        <dbReference type="Rhea" id="RHEA:24902"/>
        <dbReference type="ChEBI" id="CHEBI:15377"/>
        <dbReference type="ChEBI" id="CHEBI:15378"/>
        <dbReference type="ChEBI" id="CHEBI:58754"/>
        <dbReference type="ChEBI" id="CHEBI:58805"/>
        <dbReference type="EC" id="3.1.4.52"/>
    </reaction>
    <physiologicalReaction direction="left-to-right" evidence="1">
        <dbReference type="Rhea" id="RHEA:24903"/>
    </physiologicalReaction>
</comment>
<dbReference type="eggNOG" id="COG5001">
    <property type="taxonomic scope" value="Bacteria"/>
</dbReference>
<feature type="domain" description="PAS" evidence="2">
    <location>
        <begin position="533"/>
        <end position="603"/>
    </location>
</feature>
<dbReference type="Proteomes" id="UP000013232">
    <property type="component" value="Unassembled WGS sequence"/>
</dbReference>
<gene>
    <name evidence="7" type="ORF">C666_01025</name>
</gene>
<dbReference type="Pfam" id="PF00990">
    <property type="entry name" value="GGDEF"/>
    <property type="match status" value="1"/>
</dbReference>
<dbReference type="InterPro" id="IPR035965">
    <property type="entry name" value="PAS-like_dom_sf"/>
</dbReference>
<dbReference type="InterPro" id="IPR043128">
    <property type="entry name" value="Rev_trsase/Diguanyl_cyclase"/>
</dbReference>
<dbReference type="Pfam" id="PF00989">
    <property type="entry name" value="PAS"/>
    <property type="match status" value="1"/>
</dbReference>
<dbReference type="InterPro" id="IPR013767">
    <property type="entry name" value="PAS_fold"/>
</dbReference>
<dbReference type="SMART" id="SM00086">
    <property type="entry name" value="PAC"/>
    <property type="match status" value="3"/>
</dbReference>
<sequence>MLVQNVAGLALGIGAVALAALAWQAVSSTREVAERDLARSLDQSVERLRILIDAAEMTVDSAERAARTLAVTADTLRPALENSLAAFEQRPELSYLSIALPQNGEYGNLERTADGRVLLWLHPGTRSEDRVTRNFILTENGFAAHDQHAANGYDPRERPFYLEALAEPAQGRWIPAYQWIVHNGDSGPLWGLSYVKALRDRDGQLLCVLDADFDLPALNRFLAAIATSQTVRLQIVELGPIPRLIGDPLIQGAPLPVPDEFAPLIDFQGKTTVTRLESQNGDYWAAANRLELAGGLTWVVIATHKASLIEEPLRTQLYQVACLGLLMAIGLTLISARMARRLSRPLAELERSVARAGQAGTPNALVIAPASNHFRETQRLGEALNHMAMAVRQREEQLAVQNVELLEAKEQQVASLALKGAIFDSTDVAVISLDQDLVVIEWNAAAERLFGLDREQVLEQPARQAIAAPDGPAHWDEMLATKDAGMFRLAGAHHAFDAELRALTVNQHGRPIHTLFINDISARRIAERRLQQERDYVDAVLNSLPGVFYHYDENVRLVRWNRNLERIAGYTAQELAGADPMMFYADEEKARVASGIREVFEKGECAVEADYLLKDGRRIPYLFTGVRFEYGGQRGFVGVGYDIAERKRAETALRESLARFHAAARATRDAVWEWDLVTDDFWVSDNVQTLFGYSAKDISTVSAWERHIHPDDLERVSTHIRAVIAEGGQTWEDEYRFRRLDGSYADVRDCGIVLRDVAGRDVRMVGATQDITERKQAEARIRRLAMHDDLTGLPNRNLIQDRIAQAISHARRSGSLLAVLYLDLDRFKVVNDGYGHLFGDAVLKAAGERLQQLVRESDTVGRLGGDEFLILLADLRQHTDAEAIARKIIDGLDRPIIVQGRNIHLSGSIGVSVFPCDGETAEALIEHADMAMYRAKELGRNTCQFFTHEMSKETQRRVDLETRLRNAAAAEQLRLVYQPKVNLQDGRITGCEALLRWQHPELGAVSPGHFIPIAEDSGLIVPIGDWVLRTACAQARAWLDAGLPPSSVAVNISVRQFLQQDVVAWVKRTLQETGLPPAWLELEITESLIAQDIENVTDTIDRLKDIGVKLSIDDFGTGYSSLNYLKRFRVDTLKIDQSFVHNMLTQTEDETIVRAVIALAHNLKFKVIAEGVETSEHCHLLREHGCDEIQGYYFSMPLSAEEFAALLRSGRRLEMGPRD</sequence>
<feature type="domain" description="PAS" evidence="2">
    <location>
        <begin position="422"/>
        <end position="470"/>
    </location>
</feature>
<dbReference type="PROSITE" id="PS50113">
    <property type="entry name" value="PAC"/>
    <property type="match status" value="2"/>
</dbReference>
<dbReference type="Gene3D" id="3.30.70.270">
    <property type="match status" value="1"/>
</dbReference>
<dbReference type="GO" id="GO:0071111">
    <property type="term" value="F:cyclic-guanylate-specific phosphodiesterase activity"/>
    <property type="evidence" value="ECO:0007669"/>
    <property type="project" value="UniProtKB-EC"/>
</dbReference>
<reference evidence="7 8" key="1">
    <citation type="submission" date="2012-09" db="EMBL/GenBank/DDBJ databases">
        <title>Draft Genome Sequences of 6 Strains from Genus Thauera.</title>
        <authorList>
            <person name="Liu B."/>
            <person name="Shapleigh J.P."/>
            <person name="Frostegard A.H."/>
        </authorList>
    </citation>
    <scope>NUCLEOTIDE SEQUENCE [LARGE SCALE GENOMIC DNA]</scope>
    <source>
        <strain evidence="8">47Lol / DSM 12138</strain>
    </source>
</reference>
<evidence type="ECO:0000313" key="7">
    <source>
        <dbReference type="EMBL" id="ENO90443.1"/>
    </source>
</evidence>
<dbReference type="InterPro" id="IPR000700">
    <property type="entry name" value="PAS-assoc_C"/>
</dbReference>
<dbReference type="PROSITE" id="PS50883">
    <property type="entry name" value="EAL"/>
    <property type="match status" value="1"/>
</dbReference>
<dbReference type="AlphaFoldDB" id="N6Z805"/>
<dbReference type="PANTHER" id="PTHR44757">
    <property type="entry name" value="DIGUANYLATE CYCLASE DGCP"/>
    <property type="match status" value="1"/>
</dbReference>
<dbReference type="Pfam" id="PF08447">
    <property type="entry name" value="PAS_3"/>
    <property type="match status" value="1"/>
</dbReference>
<evidence type="ECO:0000259" key="2">
    <source>
        <dbReference type="PROSITE" id="PS50112"/>
    </source>
</evidence>
<dbReference type="PANTHER" id="PTHR44757:SF2">
    <property type="entry name" value="BIOFILM ARCHITECTURE MAINTENANCE PROTEIN MBAA"/>
    <property type="match status" value="1"/>
</dbReference>
<feature type="domain" description="HAMP" evidence="5">
    <location>
        <begin position="340"/>
        <end position="396"/>
    </location>
</feature>
<dbReference type="Pfam" id="PF08448">
    <property type="entry name" value="PAS_4"/>
    <property type="match status" value="1"/>
</dbReference>
<dbReference type="InterPro" id="IPR029787">
    <property type="entry name" value="Nucleotide_cyclase"/>
</dbReference>
<dbReference type="SMART" id="SM00267">
    <property type="entry name" value="GGDEF"/>
    <property type="match status" value="1"/>
</dbReference>
<feature type="domain" description="PAS" evidence="2">
    <location>
        <begin position="656"/>
        <end position="727"/>
    </location>
</feature>